<evidence type="ECO:0000313" key="3">
    <source>
        <dbReference type="Proteomes" id="UP000221165"/>
    </source>
</evidence>
<feature type="compositionally biased region" description="Basic and acidic residues" evidence="1">
    <location>
        <begin position="32"/>
        <end position="51"/>
    </location>
</feature>
<dbReference type="RefSeq" id="XP_067916359.1">
    <property type="nucleotide sequence ID" value="XM_068071665.1"/>
</dbReference>
<sequence>MEKSKKEKEEEGEKSALIRNLQSQLESLQETMNERERDLNEKLREREDQLQRKAQQLATLLDGPEDLQHRALMEQELRQQVGE</sequence>
<dbReference type="EMBL" id="MIGC01013802">
    <property type="protein sequence ID" value="PHJ14623.1"/>
    <property type="molecule type" value="Genomic_DNA"/>
</dbReference>
<gene>
    <name evidence="2" type="ORF">CSUI_011567</name>
</gene>
<comment type="caution">
    <text evidence="2">The sequence shown here is derived from an EMBL/GenBank/DDBJ whole genome shotgun (WGS) entry which is preliminary data.</text>
</comment>
<dbReference type="GeneID" id="94434876"/>
<dbReference type="AlphaFoldDB" id="A0A2C6KE02"/>
<reference evidence="2 3" key="1">
    <citation type="journal article" date="2017" name="Int. J. Parasitol.">
        <title>The genome of the protozoan parasite Cystoisospora suis and a reverse vaccinology approach to identify vaccine candidates.</title>
        <authorList>
            <person name="Palmieri N."/>
            <person name="Shrestha A."/>
            <person name="Ruttkowski B."/>
            <person name="Beck T."/>
            <person name="Vogl C."/>
            <person name="Tomley F."/>
            <person name="Blake D.P."/>
            <person name="Joachim A."/>
        </authorList>
    </citation>
    <scope>NUCLEOTIDE SEQUENCE [LARGE SCALE GENOMIC DNA]</scope>
    <source>
        <strain evidence="2 3">Wien I</strain>
    </source>
</reference>
<name>A0A2C6KE02_9APIC</name>
<feature type="region of interest" description="Disordered" evidence="1">
    <location>
        <begin position="25"/>
        <end position="67"/>
    </location>
</feature>
<keyword evidence="3" id="KW-1185">Reference proteome</keyword>
<accession>A0A2C6KE02</accession>
<organism evidence="2 3">
    <name type="scientific">Cystoisospora suis</name>
    <dbReference type="NCBI Taxonomy" id="483139"/>
    <lineage>
        <taxon>Eukaryota</taxon>
        <taxon>Sar</taxon>
        <taxon>Alveolata</taxon>
        <taxon>Apicomplexa</taxon>
        <taxon>Conoidasida</taxon>
        <taxon>Coccidia</taxon>
        <taxon>Eucoccidiorida</taxon>
        <taxon>Eimeriorina</taxon>
        <taxon>Sarcocystidae</taxon>
        <taxon>Cystoisospora</taxon>
    </lineage>
</organism>
<evidence type="ECO:0000256" key="1">
    <source>
        <dbReference type="SAM" id="MobiDB-lite"/>
    </source>
</evidence>
<dbReference type="Proteomes" id="UP000221165">
    <property type="component" value="Unassembled WGS sequence"/>
</dbReference>
<evidence type="ECO:0000313" key="2">
    <source>
        <dbReference type="EMBL" id="PHJ14623.1"/>
    </source>
</evidence>
<proteinExistence type="predicted"/>
<dbReference type="VEuPathDB" id="ToxoDB:CSUI_011567"/>
<protein>
    <submittedName>
        <fullName evidence="2">Uncharacterized protein</fullName>
    </submittedName>
</protein>